<evidence type="ECO:0000313" key="3">
    <source>
        <dbReference type="Proteomes" id="UP000298551"/>
    </source>
</evidence>
<evidence type="ECO:0000256" key="1">
    <source>
        <dbReference type="SAM" id="MobiDB-lite"/>
    </source>
</evidence>
<protein>
    <submittedName>
        <fullName evidence="2">Uncharacterized protein</fullName>
    </submittedName>
</protein>
<name>A0A4D6XCC4_PSEPU</name>
<proteinExistence type="predicted"/>
<gene>
    <name evidence="2" type="ORF">E6B08_23590</name>
</gene>
<dbReference type="AlphaFoldDB" id="A0A4D6XCC4"/>
<organism evidence="2 3">
    <name type="scientific">Pseudomonas putida</name>
    <name type="common">Arthrobacter siderocapsulatus</name>
    <dbReference type="NCBI Taxonomy" id="303"/>
    <lineage>
        <taxon>Bacteria</taxon>
        <taxon>Pseudomonadati</taxon>
        <taxon>Pseudomonadota</taxon>
        <taxon>Gammaproteobacteria</taxon>
        <taxon>Pseudomonadales</taxon>
        <taxon>Pseudomonadaceae</taxon>
        <taxon>Pseudomonas</taxon>
    </lineage>
</organism>
<dbReference type="Proteomes" id="UP000298551">
    <property type="component" value="Chromosome"/>
</dbReference>
<evidence type="ECO:0000313" key="2">
    <source>
        <dbReference type="EMBL" id="QCI14142.1"/>
    </source>
</evidence>
<feature type="region of interest" description="Disordered" evidence="1">
    <location>
        <begin position="34"/>
        <end position="66"/>
    </location>
</feature>
<feature type="compositionally biased region" description="Low complexity" evidence="1">
    <location>
        <begin position="41"/>
        <end position="57"/>
    </location>
</feature>
<sequence>MRVFQRSAAVGQQHDALLVGDECVVHGELLKGCRAELPDPSGARRSASRQGSQTAARTQAPSARSP</sequence>
<accession>A0A4D6XCC4</accession>
<reference evidence="3" key="1">
    <citation type="submission" date="2019-04" db="EMBL/GenBank/DDBJ databases">
        <title>Genome sequence of Pseudomonas putida 1290, an auxin catabolizing strain.</title>
        <authorList>
            <person name="Laird T.S."/>
            <person name="Leveau J.H.J."/>
        </authorList>
    </citation>
    <scope>NUCLEOTIDE SEQUENCE [LARGE SCALE GENOMIC DNA]</scope>
    <source>
        <strain evidence="3">1290</strain>
    </source>
</reference>
<dbReference type="EMBL" id="CP039371">
    <property type="protein sequence ID" value="QCI14142.1"/>
    <property type="molecule type" value="Genomic_DNA"/>
</dbReference>